<dbReference type="Gene3D" id="1.25.40.10">
    <property type="entry name" value="Tetratricopeptide repeat domain"/>
    <property type="match status" value="2"/>
</dbReference>
<gene>
    <name evidence="1" type="ORF">ACAT0790_LOCUS54343</name>
</gene>
<dbReference type="EMBL" id="HBGE01091251">
    <property type="protein sequence ID" value="CAD9177574.1"/>
    <property type="molecule type" value="Transcribed_RNA"/>
</dbReference>
<accession>A0A7S1RVV7</accession>
<name>A0A7S1RVV7_ALECA</name>
<dbReference type="PANTHER" id="PTHR10098">
    <property type="entry name" value="RAPSYN-RELATED"/>
    <property type="match status" value="1"/>
</dbReference>
<dbReference type="SUPFAM" id="SSF48452">
    <property type="entry name" value="TPR-like"/>
    <property type="match status" value="3"/>
</dbReference>
<evidence type="ECO:0000313" key="1">
    <source>
        <dbReference type="EMBL" id="CAD9177574.1"/>
    </source>
</evidence>
<protein>
    <recommendedName>
        <fullName evidence="2">MalT-like TPR region domain-containing protein</fullName>
    </recommendedName>
</protein>
<evidence type="ECO:0008006" key="2">
    <source>
        <dbReference type="Google" id="ProtNLM"/>
    </source>
</evidence>
<dbReference type="AlphaFoldDB" id="A0A7S1RVV7"/>
<sequence length="447" mass="48641">MPSSEDPRGLLEKCRQCIREGSADEAHRQASDALAIFEERGDSIGQADAARAVVNAMVGLGQVQEAAEFAKERLSGIRKSGERSLPILRRREAPLMLATAEVQLEANEPEKAIASAAQARGFFQGVNDWHGAAEAQLVPAKVHLRQGSSKEAIAAAQAAAESFRRLGDRPGEAVALELAVEAHFGAADYARAVEAAETAQAVFDGIGDRAGVGRMLQWAARANLERGRPEDALDAARGAMRSFTEAGRRRDCGHSMMWAARAHISQQEHNHALIMAKEALSTFAQIGERKCQADAESEISQMLMQTGKLEEATSHAEVAHRLYKELQDNKGKKEANEMLCTLELAPDAIELRQAKIRSLTRKLVRAVSSRDPQAFKEALRDLGRAEYKGMFAVADIKAALDPLMTDDPGGTTRFVRANAGSWSELASIEAPKSAGLKDWTMRFFEEK</sequence>
<dbReference type="InterPro" id="IPR011990">
    <property type="entry name" value="TPR-like_helical_dom_sf"/>
</dbReference>
<reference evidence="1" key="1">
    <citation type="submission" date="2021-01" db="EMBL/GenBank/DDBJ databases">
        <authorList>
            <person name="Corre E."/>
            <person name="Pelletier E."/>
            <person name="Niang G."/>
            <person name="Scheremetjew M."/>
            <person name="Finn R."/>
            <person name="Kale V."/>
            <person name="Holt S."/>
            <person name="Cochrane G."/>
            <person name="Meng A."/>
            <person name="Brown T."/>
            <person name="Cohen L."/>
        </authorList>
    </citation>
    <scope>NUCLEOTIDE SEQUENCE</scope>
    <source>
        <strain evidence="1">OF101</strain>
    </source>
</reference>
<organism evidence="1">
    <name type="scientific">Alexandrium catenella</name>
    <name type="common">Red tide dinoflagellate</name>
    <name type="synonym">Gonyaulax catenella</name>
    <dbReference type="NCBI Taxonomy" id="2925"/>
    <lineage>
        <taxon>Eukaryota</taxon>
        <taxon>Sar</taxon>
        <taxon>Alveolata</taxon>
        <taxon>Dinophyceae</taxon>
        <taxon>Gonyaulacales</taxon>
        <taxon>Pyrocystaceae</taxon>
        <taxon>Alexandrium</taxon>
    </lineage>
</organism>
<proteinExistence type="predicted"/>